<dbReference type="Proteomes" id="UP000585614">
    <property type="component" value="Unassembled WGS sequence"/>
</dbReference>
<dbReference type="Gene3D" id="1.20.120.20">
    <property type="entry name" value="Apolipoprotein"/>
    <property type="match status" value="1"/>
</dbReference>
<dbReference type="GO" id="GO:0005770">
    <property type="term" value="C:late endosome"/>
    <property type="evidence" value="ECO:0007669"/>
    <property type="project" value="UniProtKB-SubCell"/>
</dbReference>
<keyword evidence="4" id="KW-0597">Phosphoprotein</keyword>
<feature type="region of interest" description="Disordered" evidence="9">
    <location>
        <begin position="31"/>
        <end position="89"/>
    </location>
</feature>
<dbReference type="SUPFAM" id="SSF47162">
    <property type="entry name" value="Apolipoprotein"/>
    <property type="match status" value="1"/>
</dbReference>
<evidence type="ECO:0000256" key="6">
    <source>
        <dbReference type="ARBA" id="ARBA00022753"/>
    </source>
</evidence>
<reference evidence="11 12" key="1">
    <citation type="journal article" date="2020" name="Nature">
        <title>Six reference-quality genomes reveal evolution of bat adaptations.</title>
        <authorList>
            <person name="Jebb D."/>
            <person name="Huang Z."/>
            <person name="Pippel M."/>
            <person name="Hughes G.M."/>
            <person name="Lavrichenko K."/>
            <person name="Devanna P."/>
            <person name="Winkler S."/>
            <person name="Jermiin L.S."/>
            <person name="Skirmuntt E.C."/>
            <person name="Katzourakis A."/>
            <person name="Burkitt-Gray L."/>
            <person name="Ray D.A."/>
            <person name="Sullivan K.A.M."/>
            <person name="Roscito J.G."/>
            <person name="Kirilenko B.M."/>
            <person name="Davalos L.M."/>
            <person name="Corthals A.P."/>
            <person name="Power M.L."/>
            <person name="Jones G."/>
            <person name="Ransome R.D."/>
            <person name="Dechmann D.K.N."/>
            <person name="Locatelli A.G."/>
            <person name="Puechmaille S.J."/>
            <person name="Fedrigo O."/>
            <person name="Jarvis E.D."/>
            <person name="Hiller M."/>
            <person name="Vernes S.C."/>
            <person name="Myers E.W."/>
            <person name="Teeling E.C."/>
        </authorList>
    </citation>
    <scope>NUCLEOTIDE SEQUENCE [LARGE SCALE GENOMIC DNA]</scope>
    <source>
        <strain evidence="11">MRhiFer1</strain>
        <tissue evidence="11">Lung</tissue>
    </source>
</reference>
<keyword evidence="7" id="KW-0445">Lipid transport</keyword>
<evidence type="ECO:0000256" key="4">
    <source>
        <dbReference type="ARBA" id="ARBA00022553"/>
    </source>
</evidence>
<dbReference type="PANTHER" id="PTHR18976">
    <property type="entry name" value="APOLIPOPROTEIN"/>
    <property type="match status" value="1"/>
</dbReference>
<gene>
    <name evidence="11" type="ORF">mRhiFer1_000838</name>
</gene>
<proteinExistence type="predicted"/>
<dbReference type="GO" id="GO:0033344">
    <property type="term" value="P:cholesterol efflux"/>
    <property type="evidence" value="ECO:0007669"/>
    <property type="project" value="TreeGrafter"/>
</dbReference>
<evidence type="ECO:0000256" key="5">
    <source>
        <dbReference type="ARBA" id="ARBA00022729"/>
    </source>
</evidence>
<keyword evidence="3" id="KW-0162">Chylomicron</keyword>
<evidence type="ECO:0000256" key="7">
    <source>
        <dbReference type="ARBA" id="ARBA00023055"/>
    </source>
</evidence>
<keyword evidence="11" id="KW-0449">Lipoprotein</keyword>
<dbReference type="GO" id="GO:0055090">
    <property type="term" value="P:acylglycerol homeostasis"/>
    <property type="evidence" value="ECO:0007669"/>
    <property type="project" value="TreeGrafter"/>
</dbReference>
<evidence type="ECO:0000313" key="11">
    <source>
        <dbReference type="EMBL" id="KAF6332478.1"/>
    </source>
</evidence>
<keyword evidence="8" id="KW-0850">VLDL</keyword>
<dbReference type="AlphaFoldDB" id="A0A7J7W5I9"/>
<dbReference type="PANTHER" id="PTHR18976:SF13">
    <property type="entry name" value="APOLIPOPROTEIN A-V"/>
    <property type="match status" value="1"/>
</dbReference>
<dbReference type="InterPro" id="IPR050163">
    <property type="entry name" value="Apolipoprotein_A1/A4/E"/>
</dbReference>
<evidence type="ECO:0000256" key="10">
    <source>
        <dbReference type="SAM" id="SignalP"/>
    </source>
</evidence>
<keyword evidence="6" id="KW-0967">Endosome</keyword>
<comment type="subcellular location">
    <subcellularLocation>
        <location evidence="1">Late endosome</location>
    </subcellularLocation>
</comment>
<keyword evidence="5 10" id="KW-0732">Signal</keyword>
<dbReference type="GO" id="GO:0005543">
    <property type="term" value="F:phospholipid binding"/>
    <property type="evidence" value="ECO:0007669"/>
    <property type="project" value="TreeGrafter"/>
</dbReference>
<sequence length="120" mass="13690">MAAVLTWALALLSALSTTQAQKVFWDYFSQSSGDKGRVEQTQRQKLAREPASLKDSLEQDLNNMDKFLEKLGPLSGQGREPPSLPYDPVGMRQQLQEELEEVRARLEPYMAEVHERLNAW</sequence>
<evidence type="ECO:0000313" key="12">
    <source>
        <dbReference type="Proteomes" id="UP000585614"/>
    </source>
</evidence>
<comment type="caution">
    <text evidence="11">The sequence shown here is derived from an EMBL/GenBank/DDBJ whole genome shotgun (WGS) entry which is preliminary data.</text>
</comment>
<organism evidence="11 12">
    <name type="scientific">Rhinolophus ferrumequinum</name>
    <name type="common">Greater horseshoe bat</name>
    <dbReference type="NCBI Taxonomy" id="59479"/>
    <lineage>
        <taxon>Eukaryota</taxon>
        <taxon>Metazoa</taxon>
        <taxon>Chordata</taxon>
        <taxon>Craniata</taxon>
        <taxon>Vertebrata</taxon>
        <taxon>Euteleostomi</taxon>
        <taxon>Mammalia</taxon>
        <taxon>Eutheria</taxon>
        <taxon>Laurasiatheria</taxon>
        <taxon>Chiroptera</taxon>
        <taxon>Yinpterochiroptera</taxon>
        <taxon>Rhinolophoidea</taxon>
        <taxon>Rhinolophidae</taxon>
        <taxon>Rhinolophinae</taxon>
        <taxon>Rhinolophus</taxon>
    </lineage>
</organism>
<feature type="signal peptide" evidence="10">
    <location>
        <begin position="1"/>
        <end position="20"/>
    </location>
</feature>
<evidence type="ECO:0000256" key="3">
    <source>
        <dbReference type="ARBA" id="ARBA00022513"/>
    </source>
</evidence>
<dbReference type="GO" id="GO:0060228">
    <property type="term" value="F:phosphatidylcholine-sterol O-acyltransferase activator activity"/>
    <property type="evidence" value="ECO:0007669"/>
    <property type="project" value="TreeGrafter"/>
</dbReference>
<dbReference type="GO" id="GO:0042627">
    <property type="term" value="C:chylomicron"/>
    <property type="evidence" value="ECO:0007669"/>
    <property type="project" value="UniProtKB-KW"/>
</dbReference>
<dbReference type="EMBL" id="JACAGC010000011">
    <property type="protein sequence ID" value="KAF6332478.1"/>
    <property type="molecule type" value="Genomic_DNA"/>
</dbReference>
<dbReference type="GO" id="GO:0008203">
    <property type="term" value="P:cholesterol metabolic process"/>
    <property type="evidence" value="ECO:0007669"/>
    <property type="project" value="TreeGrafter"/>
</dbReference>
<feature type="compositionally biased region" description="Basic and acidic residues" evidence="9">
    <location>
        <begin position="34"/>
        <end position="57"/>
    </location>
</feature>
<dbReference type="GO" id="GO:1903561">
    <property type="term" value="C:extracellular vesicle"/>
    <property type="evidence" value="ECO:0007669"/>
    <property type="project" value="TreeGrafter"/>
</dbReference>
<evidence type="ECO:0000256" key="1">
    <source>
        <dbReference type="ARBA" id="ARBA00004603"/>
    </source>
</evidence>
<protein>
    <submittedName>
        <fullName evidence="11">Apolipoprotein A5</fullName>
    </submittedName>
</protein>
<dbReference type="GO" id="GO:0034364">
    <property type="term" value="C:high-density lipoprotein particle"/>
    <property type="evidence" value="ECO:0007669"/>
    <property type="project" value="TreeGrafter"/>
</dbReference>
<evidence type="ECO:0000256" key="8">
    <source>
        <dbReference type="ARBA" id="ARBA00023313"/>
    </source>
</evidence>
<evidence type="ECO:0000256" key="9">
    <source>
        <dbReference type="SAM" id="MobiDB-lite"/>
    </source>
</evidence>
<keyword evidence="2" id="KW-0813">Transport</keyword>
<accession>A0A7J7W5I9</accession>
<dbReference type="GO" id="GO:0034361">
    <property type="term" value="C:very-low-density lipoprotein particle"/>
    <property type="evidence" value="ECO:0007669"/>
    <property type="project" value="UniProtKB-KW"/>
</dbReference>
<name>A0A7J7W5I9_RHIFE</name>
<feature type="chain" id="PRO_5029878209" evidence="10">
    <location>
        <begin position="21"/>
        <end position="120"/>
    </location>
</feature>
<dbReference type="GO" id="GO:0120020">
    <property type="term" value="F:cholesterol transfer activity"/>
    <property type="evidence" value="ECO:0007669"/>
    <property type="project" value="TreeGrafter"/>
</dbReference>
<evidence type="ECO:0000256" key="2">
    <source>
        <dbReference type="ARBA" id="ARBA00022448"/>
    </source>
</evidence>
<dbReference type="GO" id="GO:0033700">
    <property type="term" value="P:phospholipid efflux"/>
    <property type="evidence" value="ECO:0007669"/>
    <property type="project" value="TreeGrafter"/>
</dbReference>